<evidence type="ECO:0000313" key="3">
    <source>
        <dbReference type="Proteomes" id="UP000253961"/>
    </source>
</evidence>
<gene>
    <name evidence="2" type="ORF">DU508_18740</name>
</gene>
<feature type="transmembrane region" description="Helical" evidence="1">
    <location>
        <begin position="37"/>
        <end position="57"/>
    </location>
</feature>
<name>A0A369PVZ5_9SPHI</name>
<keyword evidence="1" id="KW-0812">Transmembrane</keyword>
<reference evidence="2 3" key="1">
    <citation type="submission" date="2018-07" db="EMBL/GenBank/DDBJ databases">
        <title>Pedobacter sp. nov., isolated from soil.</title>
        <authorList>
            <person name="Zhou L.Y."/>
            <person name="Du Z.J."/>
        </authorList>
    </citation>
    <scope>NUCLEOTIDE SEQUENCE [LARGE SCALE GENOMIC DNA]</scope>
    <source>
        <strain evidence="2 3">JDX94</strain>
    </source>
</reference>
<comment type="caution">
    <text evidence="2">The sequence shown here is derived from an EMBL/GenBank/DDBJ whole genome shotgun (WGS) entry which is preliminary data.</text>
</comment>
<evidence type="ECO:0000256" key="1">
    <source>
        <dbReference type="SAM" id="Phobius"/>
    </source>
</evidence>
<dbReference type="Proteomes" id="UP000253961">
    <property type="component" value="Unassembled WGS sequence"/>
</dbReference>
<keyword evidence="1" id="KW-0472">Membrane</keyword>
<dbReference type="EMBL" id="QPKV01000009">
    <property type="protein sequence ID" value="RDC54859.1"/>
    <property type="molecule type" value="Genomic_DNA"/>
</dbReference>
<organism evidence="2 3">
    <name type="scientific">Pedobacter chinensis</name>
    <dbReference type="NCBI Taxonomy" id="2282421"/>
    <lineage>
        <taxon>Bacteria</taxon>
        <taxon>Pseudomonadati</taxon>
        <taxon>Bacteroidota</taxon>
        <taxon>Sphingobacteriia</taxon>
        <taxon>Sphingobacteriales</taxon>
        <taxon>Sphingobacteriaceae</taxon>
        <taxon>Pedobacter</taxon>
    </lineage>
</organism>
<dbReference type="AlphaFoldDB" id="A0A369PVZ5"/>
<accession>A0A369PVZ5</accession>
<protein>
    <submittedName>
        <fullName evidence="2">Uncharacterized protein</fullName>
    </submittedName>
</protein>
<sequence>MVFVFLFQTEIYSIYELDIKLHAFVTFSEICCQHGVLRLQFTTLFVLVNTVVIMNLFQKLNSMNAKQ</sequence>
<proteinExistence type="predicted"/>
<evidence type="ECO:0000313" key="2">
    <source>
        <dbReference type="EMBL" id="RDC54859.1"/>
    </source>
</evidence>
<keyword evidence="3" id="KW-1185">Reference proteome</keyword>
<keyword evidence="1" id="KW-1133">Transmembrane helix</keyword>